<keyword evidence="3 6" id="KW-0732">Signal</keyword>
<feature type="domain" description="SusD-like N-terminal" evidence="8">
    <location>
        <begin position="94"/>
        <end position="188"/>
    </location>
</feature>
<evidence type="ECO:0000259" key="7">
    <source>
        <dbReference type="Pfam" id="PF07980"/>
    </source>
</evidence>
<dbReference type="Gene3D" id="1.25.40.390">
    <property type="match status" value="1"/>
</dbReference>
<keyword evidence="4" id="KW-0472">Membrane</keyword>
<evidence type="ECO:0000256" key="5">
    <source>
        <dbReference type="ARBA" id="ARBA00023237"/>
    </source>
</evidence>
<dbReference type="PROSITE" id="PS51257">
    <property type="entry name" value="PROKAR_LIPOPROTEIN"/>
    <property type="match status" value="1"/>
</dbReference>
<evidence type="ECO:0000256" key="4">
    <source>
        <dbReference type="ARBA" id="ARBA00023136"/>
    </source>
</evidence>
<dbReference type="AlphaFoldDB" id="A0A3D8HF90"/>
<feature type="domain" description="RagB/SusD" evidence="7">
    <location>
        <begin position="264"/>
        <end position="588"/>
    </location>
</feature>
<dbReference type="GO" id="GO:0009279">
    <property type="term" value="C:cell outer membrane"/>
    <property type="evidence" value="ECO:0007669"/>
    <property type="project" value="UniProtKB-SubCell"/>
</dbReference>
<evidence type="ECO:0000256" key="3">
    <source>
        <dbReference type="ARBA" id="ARBA00022729"/>
    </source>
</evidence>
<protein>
    <submittedName>
        <fullName evidence="10">RagB/SusD family nutrient uptake outer membrane protein</fullName>
    </submittedName>
</protein>
<dbReference type="SUPFAM" id="SSF48452">
    <property type="entry name" value="TPR-like"/>
    <property type="match status" value="1"/>
</dbReference>
<dbReference type="InterPro" id="IPR012944">
    <property type="entry name" value="SusD_RagB_dom"/>
</dbReference>
<gene>
    <name evidence="10" type="ORF">DWU89_08150</name>
    <name evidence="9" type="ORF">H8784_07970</name>
</gene>
<feature type="signal peptide" evidence="6">
    <location>
        <begin position="1"/>
        <end position="23"/>
    </location>
</feature>
<reference evidence="10 11" key="1">
    <citation type="submission" date="2018-07" db="EMBL/GenBank/DDBJ databases">
        <title>Parabacteroides acidifaciens nov. sp., isolated from human feces.</title>
        <authorList>
            <person name="Wang Y.J."/>
        </authorList>
    </citation>
    <scope>NUCLEOTIDE SEQUENCE [LARGE SCALE GENOMIC DNA]</scope>
    <source>
        <strain evidence="10 11">426-9</strain>
    </source>
</reference>
<name>A0A3D8HF90_9BACT</name>
<evidence type="ECO:0000256" key="6">
    <source>
        <dbReference type="SAM" id="SignalP"/>
    </source>
</evidence>
<evidence type="ECO:0000256" key="2">
    <source>
        <dbReference type="ARBA" id="ARBA00006275"/>
    </source>
</evidence>
<organism evidence="10 11">
    <name type="scientific">Parabacteroides acidifaciens</name>
    <dbReference type="NCBI Taxonomy" id="2290935"/>
    <lineage>
        <taxon>Bacteria</taxon>
        <taxon>Pseudomonadati</taxon>
        <taxon>Bacteroidota</taxon>
        <taxon>Bacteroidia</taxon>
        <taxon>Bacteroidales</taxon>
        <taxon>Tannerellaceae</taxon>
        <taxon>Parabacteroides</taxon>
    </lineage>
</organism>
<dbReference type="InterPro" id="IPR033985">
    <property type="entry name" value="SusD-like_N"/>
</dbReference>
<dbReference type="EMBL" id="QREV01000014">
    <property type="protein sequence ID" value="RDU49645.1"/>
    <property type="molecule type" value="Genomic_DNA"/>
</dbReference>
<dbReference type="RefSeq" id="WP_115499148.1">
    <property type="nucleotide sequence ID" value="NZ_JACRTI010000014.1"/>
</dbReference>
<dbReference type="Pfam" id="PF07980">
    <property type="entry name" value="SusD_RagB"/>
    <property type="match status" value="1"/>
</dbReference>
<keyword evidence="12" id="KW-1185">Reference proteome</keyword>
<comment type="caution">
    <text evidence="10">The sequence shown here is derived from an EMBL/GenBank/DDBJ whole genome shotgun (WGS) entry which is preliminary data.</text>
</comment>
<dbReference type="Pfam" id="PF14322">
    <property type="entry name" value="SusD-like_3"/>
    <property type="match status" value="1"/>
</dbReference>
<comment type="subcellular location">
    <subcellularLocation>
        <location evidence="1">Cell outer membrane</location>
    </subcellularLocation>
</comment>
<dbReference type="Proteomes" id="UP000629596">
    <property type="component" value="Unassembled WGS sequence"/>
</dbReference>
<evidence type="ECO:0000313" key="9">
    <source>
        <dbReference type="EMBL" id="MBC8601658.1"/>
    </source>
</evidence>
<dbReference type="InterPro" id="IPR011990">
    <property type="entry name" value="TPR-like_helical_dom_sf"/>
</dbReference>
<keyword evidence="5" id="KW-0998">Cell outer membrane</keyword>
<evidence type="ECO:0000259" key="8">
    <source>
        <dbReference type="Pfam" id="PF14322"/>
    </source>
</evidence>
<feature type="chain" id="PRO_5017672960" evidence="6">
    <location>
        <begin position="24"/>
        <end position="597"/>
    </location>
</feature>
<sequence length="597" mass="68043">MKMKKIKYAIISAVLVLGGMTTGCDTLDIDNLNSYDESMVWDDASLATAYVNNLYSECFGNWNAGADNNSEQVTGMPWYLGTITETGGAYKKWDYTTIRHINEAIKRLEEGLLDSKTANGLLGQAYFMRAYTYYWMVIHHGGVPYIKIPQDKDKDDLYVKRNSTPECFQFMVEDLDHAISLLPEKIASSSADYGRIDQCFAKAWKAKTLLLKASPQFNPSNSYGNPYWEEAYTAAKEAYDFCVAKGISLTPEYANIWIQEQGPEVVFPVVNSNPNKISSWEYTTRPASVSRDKSYSNPTWEFVKSFPMMDGKRYDDPTSKYYVGDEQALLKSFWVNRDPRFNNVCLYNGREYPVAGKPSDYRQYNALGVSSPDDQYGVNPAAHTNAVNNDIFSGFYIYKAADLTLTQDKVMTYDIDYILMRFAEVMFIYAEAANETGHSDVAVEMLKQIRKRAGIEAGSDGLYGLNVGNREEIRQAILDERNIELCFEGHRFWDLRRTRNMMKLAGWTKHGLEAIAINPDGTDMSLNTARTKINNNELTTGDFRYVIHQVPYTEAAEREFVIEESFYFFPIQKSNIDQNPNLEQNNNWGGTFNPTME</sequence>
<comment type="similarity">
    <text evidence="2">Belongs to the SusD family.</text>
</comment>
<dbReference type="EMBL" id="JACRTI010000014">
    <property type="protein sequence ID" value="MBC8601658.1"/>
    <property type="molecule type" value="Genomic_DNA"/>
</dbReference>
<dbReference type="Proteomes" id="UP000256321">
    <property type="component" value="Unassembled WGS sequence"/>
</dbReference>
<proteinExistence type="inferred from homology"/>
<evidence type="ECO:0000313" key="11">
    <source>
        <dbReference type="Proteomes" id="UP000256321"/>
    </source>
</evidence>
<reference evidence="9 12" key="2">
    <citation type="submission" date="2020-08" db="EMBL/GenBank/DDBJ databases">
        <title>Genome public.</title>
        <authorList>
            <person name="Liu C."/>
            <person name="Sun Q."/>
        </authorList>
    </citation>
    <scope>NUCLEOTIDE SEQUENCE [LARGE SCALE GENOMIC DNA]</scope>
    <source>
        <strain evidence="9 12">426_9</strain>
    </source>
</reference>
<evidence type="ECO:0000313" key="10">
    <source>
        <dbReference type="EMBL" id="RDU49645.1"/>
    </source>
</evidence>
<evidence type="ECO:0000256" key="1">
    <source>
        <dbReference type="ARBA" id="ARBA00004442"/>
    </source>
</evidence>
<evidence type="ECO:0000313" key="12">
    <source>
        <dbReference type="Proteomes" id="UP000629596"/>
    </source>
</evidence>
<accession>A0A3D8HF90</accession>